<dbReference type="Gene3D" id="3.40.50.1110">
    <property type="entry name" value="SGNH hydrolase"/>
    <property type="match status" value="1"/>
</dbReference>
<dbReference type="SUPFAM" id="SSF69360">
    <property type="entry name" value="Cell wall binding repeat"/>
    <property type="match status" value="1"/>
</dbReference>
<dbReference type="Proteomes" id="UP000449209">
    <property type="component" value="Unassembled WGS sequence"/>
</dbReference>
<proteinExistence type="predicted"/>
<accession>A0A6N9I2D3</accession>
<evidence type="ECO:0000313" key="3">
    <source>
        <dbReference type="Proteomes" id="UP000449209"/>
    </source>
</evidence>
<dbReference type="SUPFAM" id="SSF52266">
    <property type="entry name" value="SGNH hydrolase"/>
    <property type="match status" value="1"/>
</dbReference>
<dbReference type="InterPro" id="IPR036514">
    <property type="entry name" value="SGNH_hydro_sf"/>
</dbReference>
<dbReference type="Pfam" id="PF13472">
    <property type="entry name" value="Lipase_GDSL_2"/>
    <property type="match status" value="1"/>
</dbReference>
<gene>
    <name evidence="2" type="ORF">GB993_05450</name>
</gene>
<dbReference type="AlphaFoldDB" id="A0A6N9I2D3"/>
<dbReference type="InterPro" id="IPR013830">
    <property type="entry name" value="SGNH_hydro"/>
</dbReference>
<evidence type="ECO:0000313" key="2">
    <source>
        <dbReference type="EMBL" id="MYV16957.1"/>
    </source>
</evidence>
<evidence type="ECO:0000259" key="1">
    <source>
        <dbReference type="Pfam" id="PF13472"/>
    </source>
</evidence>
<name>A0A6N9I2D3_9LACO</name>
<sequence length="570" mass="65333">MCFSLVKDRRTMKFNKFFTVSVEITLSFLFSLCVFFNLSVSASFTENANTPIPDKTITRIATFGDSITYGFNGSTRAQNPWPNLVGNDLHVPVDNRGVNSARITDIGSGQTTLSDEISGINPKDYSDIVISLGVNDFDDANSSNGFANLNQIESTLKNQILRIRDANLAIRIFGILPMQAWARTQNLDEKGPAGFSQNDLDNALKSTYESVQVTVLDWRDNPIVNDGNRSTLLGDKIIHPTQDGYNLMAARISGVISNEIRYTDQNGNPYNGLHTNADGSQSYFENGQKFVDHFLWQDNHMYYFNPDGTMSKNQFYSNWGNLYYFDSNGIRYTDQFYYNWGHTYYFGDGGVRATSTTEIIGDNLWSFDNLGIGTQLKDHFYDPNGKMYYFGPDGKEYKDQFYNNWGNTYYFGPDGIRYTDQFYYNWGHTYYFGDGGVRATSTTEIIGDNLWSFDNLGIGTQLKDHFFSQNGKMYYFGPDGKEYKDQFYNNWGNTYYFGPDGARYTDQFYSNWGHTYYFGDGGVRYTNRFYYNWGHTYYFGDGGVRLDNQNKWIDGKLWHFDNQGIGTIIG</sequence>
<comment type="caution">
    <text evidence="2">The sequence shown here is derived from an EMBL/GenBank/DDBJ whole genome shotgun (WGS) entry which is preliminary data.</text>
</comment>
<dbReference type="EMBL" id="WEZQ01000005">
    <property type="protein sequence ID" value="MYV16957.1"/>
    <property type="molecule type" value="Genomic_DNA"/>
</dbReference>
<feature type="domain" description="SGNH hydrolase-type esterase" evidence="1">
    <location>
        <begin position="63"/>
        <end position="246"/>
    </location>
</feature>
<reference evidence="2 3" key="1">
    <citation type="journal article" date="2019" name="Appl. Environ. Microbiol.">
        <title>Genetic determinants of hydroxycinnamic acid metabolism in heterofermentative lactobacilli.</title>
        <authorList>
            <person name="Gaur G."/>
            <person name="Oh J.H."/>
            <person name="Filannino P."/>
            <person name="Gobbetti M."/>
            <person name="van Pijkeren J.P."/>
            <person name="Ganzle M.G."/>
        </authorList>
    </citation>
    <scope>NUCLEOTIDE SEQUENCE [LARGE SCALE GENOMIC DNA]</scope>
    <source>
        <strain evidence="2 3">C5</strain>
    </source>
</reference>
<dbReference type="CDD" id="cd00229">
    <property type="entry name" value="SGNH_hydrolase"/>
    <property type="match status" value="1"/>
</dbReference>
<dbReference type="Gene3D" id="2.10.270.10">
    <property type="entry name" value="Cholin Binding"/>
    <property type="match status" value="3"/>
</dbReference>
<protein>
    <recommendedName>
        <fullName evidence="1">SGNH hydrolase-type esterase domain-containing protein</fullName>
    </recommendedName>
</protein>
<organism evidence="2 3">
    <name type="scientific">Furfurilactobacillus milii</name>
    <dbReference type="NCBI Taxonomy" id="2888272"/>
    <lineage>
        <taxon>Bacteria</taxon>
        <taxon>Bacillati</taxon>
        <taxon>Bacillota</taxon>
        <taxon>Bacilli</taxon>
        <taxon>Lactobacillales</taxon>
        <taxon>Lactobacillaceae</taxon>
        <taxon>Furfurilactobacillus</taxon>
    </lineage>
</organism>